<dbReference type="Gene3D" id="3.90.1010.10">
    <property type="match status" value="1"/>
</dbReference>
<comment type="caution">
    <text evidence="1">The sequence shown here is derived from an EMBL/GenBank/DDBJ whole genome shotgun (WGS) entry which is preliminary data.</text>
</comment>
<reference evidence="1 2" key="1">
    <citation type="submission" date="2018-09" db="EMBL/GenBank/DDBJ databases">
        <title>Sphingomonas sp. DAC4.</title>
        <authorList>
            <person name="Seo T."/>
        </authorList>
    </citation>
    <scope>NUCLEOTIDE SEQUENCE [LARGE SCALE GENOMIC DNA]</scope>
    <source>
        <strain evidence="1 2">DAC4</strain>
    </source>
</reference>
<evidence type="ECO:0000313" key="2">
    <source>
        <dbReference type="Proteomes" id="UP000285023"/>
    </source>
</evidence>
<dbReference type="EMBL" id="QXTF01000001">
    <property type="protein sequence ID" value="RIX31906.1"/>
    <property type="molecule type" value="Genomic_DNA"/>
</dbReference>
<dbReference type="RefSeq" id="WP_119531324.1">
    <property type="nucleotide sequence ID" value="NZ_QXTF01000001.1"/>
</dbReference>
<protein>
    <submittedName>
        <fullName evidence="1">Iron-sulfur cluster assembly scaffold protein</fullName>
    </submittedName>
</protein>
<dbReference type="AlphaFoldDB" id="A0A418Q1J9"/>
<dbReference type="Proteomes" id="UP000285023">
    <property type="component" value="Unassembled WGS sequence"/>
</dbReference>
<proteinExistence type="predicted"/>
<accession>A0A418Q1J9</accession>
<keyword evidence="2" id="KW-1185">Reference proteome</keyword>
<sequence length="140" mass="14824">MSEPLYTRDILRLAASIPKMVRFAELEAATERRSPTCGSRARVAVELNGDGRIIGLRQAVEACAFGQAAAALMGRSAAGRSRGEVAVAVAGIENWLAGDDGSVDAWPGLEVLAPARARRARHGAILLPFRTLLAAMEEGR</sequence>
<evidence type="ECO:0000313" key="1">
    <source>
        <dbReference type="EMBL" id="RIX31906.1"/>
    </source>
</evidence>
<gene>
    <name evidence="1" type="ORF">D3M59_02610</name>
</gene>
<name>A0A418Q1J9_9SPHN</name>
<organism evidence="1 2">
    <name type="scientific">Sphingomonas edaphi</name>
    <dbReference type="NCBI Taxonomy" id="2315689"/>
    <lineage>
        <taxon>Bacteria</taxon>
        <taxon>Pseudomonadati</taxon>
        <taxon>Pseudomonadota</taxon>
        <taxon>Alphaproteobacteria</taxon>
        <taxon>Sphingomonadales</taxon>
        <taxon>Sphingomonadaceae</taxon>
        <taxon>Sphingomonas</taxon>
    </lineage>
</organism>
<dbReference type="OrthoDB" id="7857113at2"/>
<dbReference type="SUPFAM" id="SSF82649">
    <property type="entry name" value="SufE/NifU"/>
    <property type="match status" value="1"/>
</dbReference>